<accession>A0A645EEI4</accession>
<dbReference type="Pfam" id="PF07495">
    <property type="entry name" value="Y_Y_Y"/>
    <property type="match status" value="1"/>
</dbReference>
<dbReference type="EMBL" id="VSSQ01045137">
    <property type="protein sequence ID" value="MPM99012.1"/>
    <property type="molecule type" value="Genomic_DNA"/>
</dbReference>
<dbReference type="AlphaFoldDB" id="A0A645EEI4"/>
<evidence type="ECO:0000313" key="2">
    <source>
        <dbReference type="EMBL" id="MPM99012.1"/>
    </source>
</evidence>
<reference evidence="2" key="1">
    <citation type="submission" date="2019-08" db="EMBL/GenBank/DDBJ databases">
        <authorList>
            <person name="Kucharzyk K."/>
            <person name="Murdoch R.W."/>
            <person name="Higgins S."/>
            <person name="Loffler F."/>
        </authorList>
    </citation>
    <scope>NUCLEOTIDE SEQUENCE</scope>
</reference>
<gene>
    <name evidence="2" type="ORF">SDC9_146202</name>
</gene>
<name>A0A645EEI4_9ZZZZ</name>
<evidence type="ECO:0000259" key="1">
    <source>
        <dbReference type="Pfam" id="PF07495"/>
    </source>
</evidence>
<feature type="domain" description="Two component regulator three Y" evidence="1">
    <location>
        <begin position="275"/>
        <end position="338"/>
    </location>
</feature>
<sequence length="339" mass="36965">MGNQFLWSIADLDPAKYTVDIEVTNGVTTATRSIDFQLYSMTNIDYGVINNMTLEAPNGALSITPTYANGSFSYRLGEPGRAPIYRSVETTNTGAINHPNTLAPGVYRVLGLATRLGVIGSVDSFDDGIVRTVTVGRPGGGSKTMTLTANPGVNPEVAKGTAIQFTANATIGGASDIQYSFWRYDAKGYVLIKDWSSSNTLDWTPARIGIYTIEARAKGSDAGSFEVIRNMVVNVTDNTEQIAQVTNITLNTEELNGAQARRPVQLKANATSLIGENLLYKFHMEDEFLGVYQLQGYSANQNCVWTPRKPGTYTVHVLLKNEHSFGRYDAKESFEITVN</sequence>
<proteinExistence type="predicted"/>
<protein>
    <recommendedName>
        <fullName evidence="1">Two component regulator three Y domain-containing protein</fullName>
    </recommendedName>
</protein>
<comment type="caution">
    <text evidence="2">The sequence shown here is derived from an EMBL/GenBank/DDBJ whole genome shotgun (WGS) entry which is preliminary data.</text>
</comment>
<dbReference type="InterPro" id="IPR011123">
    <property type="entry name" value="Y_Y_Y"/>
</dbReference>
<organism evidence="2">
    <name type="scientific">bioreactor metagenome</name>
    <dbReference type="NCBI Taxonomy" id="1076179"/>
    <lineage>
        <taxon>unclassified sequences</taxon>
        <taxon>metagenomes</taxon>
        <taxon>ecological metagenomes</taxon>
    </lineage>
</organism>